<dbReference type="PROSITE" id="PS50109">
    <property type="entry name" value="HIS_KIN"/>
    <property type="match status" value="1"/>
</dbReference>
<evidence type="ECO:0000259" key="13">
    <source>
        <dbReference type="PROSITE" id="PS50885"/>
    </source>
</evidence>
<evidence type="ECO:0000256" key="3">
    <source>
        <dbReference type="ARBA" id="ARBA00012438"/>
    </source>
</evidence>
<dbReference type="InterPro" id="IPR036097">
    <property type="entry name" value="HisK_dim/P_sf"/>
</dbReference>
<dbReference type="RefSeq" id="WP_197310793.1">
    <property type="nucleotide sequence ID" value="NZ_JADZLT010000049.1"/>
</dbReference>
<reference evidence="14" key="1">
    <citation type="submission" date="2020-12" db="EMBL/GenBank/DDBJ databases">
        <title>Methylobrevis albus sp. nov., isolated from fresh water lack sediment.</title>
        <authorList>
            <person name="Zou Q."/>
        </authorList>
    </citation>
    <scope>NUCLEOTIDE SEQUENCE</scope>
    <source>
        <strain evidence="14">L22</strain>
    </source>
</reference>
<name>A0A931MXW2_9HYPH</name>
<evidence type="ECO:0000256" key="7">
    <source>
        <dbReference type="ARBA" id="ARBA00022777"/>
    </source>
</evidence>
<accession>A0A931MXW2</accession>
<dbReference type="CDD" id="cd00075">
    <property type="entry name" value="HATPase"/>
    <property type="match status" value="1"/>
</dbReference>
<dbReference type="InterPro" id="IPR050428">
    <property type="entry name" value="TCS_sensor_his_kinase"/>
</dbReference>
<dbReference type="PANTHER" id="PTHR45436:SF1">
    <property type="entry name" value="SENSOR PROTEIN QSEC"/>
    <property type="match status" value="1"/>
</dbReference>
<evidence type="ECO:0000256" key="5">
    <source>
        <dbReference type="ARBA" id="ARBA00022679"/>
    </source>
</evidence>
<evidence type="ECO:0000256" key="10">
    <source>
        <dbReference type="ARBA" id="ARBA00023136"/>
    </source>
</evidence>
<evidence type="ECO:0000256" key="6">
    <source>
        <dbReference type="ARBA" id="ARBA00022692"/>
    </source>
</evidence>
<dbReference type="EC" id="2.7.13.3" evidence="3"/>
<organism evidence="14 15">
    <name type="scientific">Methylobrevis albus</name>
    <dbReference type="NCBI Taxonomy" id="2793297"/>
    <lineage>
        <taxon>Bacteria</taxon>
        <taxon>Pseudomonadati</taxon>
        <taxon>Pseudomonadota</taxon>
        <taxon>Alphaproteobacteria</taxon>
        <taxon>Hyphomicrobiales</taxon>
        <taxon>Pleomorphomonadaceae</taxon>
        <taxon>Methylobrevis</taxon>
    </lineage>
</organism>
<comment type="caution">
    <text evidence="14">The sequence shown here is derived from an EMBL/GenBank/DDBJ whole genome shotgun (WGS) entry which is preliminary data.</text>
</comment>
<dbReference type="Pfam" id="PF08521">
    <property type="entry name" value="2CSK_N"/>
    <property type="match status" value="1"/>
</dbReference>
<keyword evidence="7 14" id="KW-0418">Kinase</keyword>
<dbReference type="SUPFAM" id="SSF55874">
    <property type="entry name" value="ATPase domain of HSP90 chaperone/DNA topoisomerase II/histidine kinase"/>
    <property type="match status" value="1"/>
</dbReference>
<dbReference type="PROSITE" id="PS50885">
    <property type="entry name" value="HAMP"/>
    <property type="match status" value="1"/>
</dbReference>
<dbReference type="SMART" id="SM00387">
    <property type="entry name" value="HATPase_c"/>
    <property type="match status" value="1"/>
</dbReference>
<evidence type="ECO:0000256" key="8">
    <source>
        <dbReference type="ARBA" id="ARBA00022989"/>
    </source>
</evidence>
<dbReference type="Pfam" id="PF02518">
    <property type="entry name" value="HATPase_c"/>
    <property type="match status" value="1"/>
</dbReference>
<dbReference type="SUPFAM" id="SSF47384">
    <property type="entry name" value="Homodimeric domain of signal transducing histidine kinase"/>
    <property type="match status" value="1"/>
</dbReference>
<evidence type="ECO:0000256" key="2">
    <source>
        <dbReference type="ARBA" id="ARBA00004370"/>
    </source>
</evidence>
<keyword evidence="15" id="KW-1185">Reference proteome</keyword>
<dbReference type="InterPro" id="IPR003661">
    <property type="entry name" value="HisK_dim/P_dom"/>
</dbReference>
<sequence>MAEAGSYSIARRLAVWGGLSVAVFLGVMATIIFAFSERASDEAYDRLLLAAALSVADAVQIVDGEISADIPLAAFSMLAIEKQDRIFYRLHDDRDRTITGYPDFTPALSFPRGRDVTFANDAFRSFPVRIAAARRLITVAGAPRWVTVVMAETLDSRRALAAEIRAYAMVPLVLVAVAAVVMIPFSIRQALKPVAALDRDLTLREPADLGPVRMASVPVEIAPLVVTLNHFVERLATTLGRNRAFLAEAAHQIRTPLASLRSMAEIAATETDPAALADQVRRIHRNAVATARITNQLLADASIANRLQLGRTEPVRLDQLLAGTINDVLAYQTVTSIRLEIAEGAEGLVVDGEPVALREAVRNLIDNAVAYGPADGPVDVALARDDAGRPVIEVADRGPGVPDADKARIFGRFERGGLGGSGLGLGLAIVARVAEAHGARVVLADRAGGGLAARIVFGAEPIEATA</sequence>
<feature type="domain" description="HAMP" evidence="13">
    <location>
        <begin position="188"/>
        <end position="240"/>
    </location>
</feature>
<keyword evidence="5" id="KW-0808">Transferase</keyword>
<keyword evidence="10 11" id="KW-0472">Membrane</keyword>
<keyword evidence="6 11" id="KW-0812">Transmembrane</keyword>
<dbReference type="Proteomes" id="UP000631694">
    <property type="component" value="Unassembled WGS sequence"/>
</dbReference>
<dbReference type="InterPro" id="IPR036890">
    <property type="entry name" value="HATPase_C_sf"/>
</dbReference>
<dbReference type="EMBL" id="JADZLT010000049">
    <property type="protein sequence ID" value="MBH0237712.1"/>
    <property type="molecule type" value="Genomic_DNA"/>
</dbReference>
<protein>
    <recommendedName>
        <fullName evidence="3">histidine kinase</fullName>
        <ecNumber evidence="3">2.7.13.3</ecNumber>
    </recommendedName>
</protein>
<dbReference type="InterPro" id="IPR003594">
    <property type="entry name" value="HATPase_dom"/>
</dbReference>
<evidence type="ECO:0000256" key="11">
    <source>
        <dbReference type="SAM" id="Phobius"/>
    </source>
</evidence>
<dbReference type="SMART" id="SM00388">
    <property type="entry name" value="HisKA"/>
    <property type="match status" value="1"/>
</dbReference>
<dbReference type="PANTHER" id="PTHR45436">
    <property type="entry name" value="SENSOR HISTIDINE KINASE YKOH"/>
    <property type="match status" value="1"/>
</dbReference>
<evidence type="ECO:0000313" key="15">
    <source>
        <dbReference type="Proteomes" id="UP000631694"/>
    </source>
</evidence>
<comment type="catalytic activity">
    <reaction evidence="1">
        <text>ATP + protein L-histidine = ADP + protein N-phospho-L-histidine.</text>
        <dbReference type="EC" id="2.7.13.3"/>
    </reaction>
</comment>
<keyword evidence="8 11" id="KW-1133">Transmembrane helix</keyword>
<evidence type="ECO:0000313" key="14">
    <source>
        <dbReference type="EMBL" id="MBH0237712.1"/>
    </source>
</evidence>
<dbReference type="InterPro" id="IPR004358">
    <property type="entry name" value="Sig_transdc_His_kin-like_C"/>
</dbReference>
<proteinExistence type="predicted"/>
<feature type="domain" description="Histidine kinase" evidence="12">
    <location>
        <begin position="248"/>
        <end position="461"/>
    </location>
</feature>
<feature type="transmembrane region" description="Helical" evidence="11">
    <location>
        <begin position="13"/>
        <end position="36"/>
    </location>
</feature>
<evidence type="ECO:0000259" key="12">
    <source>
        <dbReference type="PROSITE" id="PS50109"/>
    </source>
</evidence>
<keyword evidence="9" id="KW-0902">Two-component regulatory system</keyword>
<evidence type="ECO:0000256" key="1">
    <source>
        <dbReference type="ARBA" id="ARBA00000085"/>
    </source>
</evidence>
<dbReference type="CDD" id="cd00082">
    <property type="entry name" value="HisKA"/>
    <property type="match status" value="1"/>
</dbReference>
<comment type="subcellular location">
    <subcellularLocation>
        <location evidence="2">Membrane</location>
    </subcellularLocation>
</comment>
<dbReference type="Gene3D" id="3.30.565.10">
    <property type="entry name" value="Histidine kinase-like ATPase, C-terminal domain"/>
    <property type="match status" value="1"/>
</dbReference>
<dbReference type="InterPro" id="IPR013727">
    <property type="entry name" value="2CSK_N"/>
</dbReference>
<dbReference type="PRINTS" id="PR00344">
    <property type="entry name" value="BCTRLSENSOR"/>
</dbReference>
<gene>
    <name evidence="14" type="ORF">I5731_07765</name>
</gene>
<dbReference type="InterPro" id="IPR005467">
    <property type="entry name" value="His_kinase_dom"/>
</dbReference>
<dbReference type="GO" id="GO:0005886">
    <property type="term" value="C:plasma membrane"/>
    <property type="evidence" value="ECO:0007669"/>
    <property type="project" value="TreeGrafter"/>
</dbReference>
<dbReference type="Pfam" id="PF00512">
    <property type="entry name" value="HisKA"/>
    <property type="match status" value="1"/>
</dbReference>
<keyword evidence="4" id="KW-0597">Phosphoprotein</keyword>
<dbReference type="InterPro" id="IPR003660">
    <property type="entry name" value="HAMP_dom"/>
</dbReference>
<evidence type="ECO:0000256" key="4">
    <source>
        <dbReference type="ARBA" id="ARBA00022553"/>
    </source>
</evidence>
<evidence type="ECO:0000256" key="9">
    <source>
        <dbReference type="ARBA" id="ARBA00023012"/>
    </source>
</evidence>
<feature type="transmembrane region" description="Helical" evidence="11">
    <location>
        <begin position="166"/>
        <end position="187"/>
    </location>
</feature>
<dbReference type="Gene3D" id="1.10.287.130">
    <property type="match status" value="1"/>
</dbReference>
<dbReference type="AlphaFoldDB" id="A0A931MXW2"/>
<dbReference type="GO" id="GO:0000155">
    <property type="term" value="F:phosphorelay sensor kinase activity"/>
    <property type="evidence" value="ECO:0007669"/>
    <property type="project" value="InterPro"/>
</dbReference>